<keyword evidence="2" id="KW-1185">Reference proteome</keyword>
<feature type="non-terminal residue" evidence="1">
    <location>
        <position position="138"/>
    </location>
</feature>
<evidence type="ECO:0000313" key="1">
    <source>
        <dbReference type="EMBL" id="KAJ2807908.1"/>
    </source>
</evidence>
<comment type="caution">
    <text evidence="1">The sequence shown here is derived from an EMBL/GenBank/DDBJ whole genome shotgun (WGS) entry which is preliminary data.</text>
</comment>
<proteinExistence type="predicted"/>
<feature type="non-terminal residue" evidence="1">
    <location>
        <position position="1"/>
    </location>
</feature>
<dbReference type="Proteomes" id="UP001140094">
    <property type="component" value="Unassembled WGS sequence"/>
</dbReference>
<dbReference type="OrthoDB" id="10604427at2759"/>
<name>A0A9W8I015_9FUNG</name>
<dbReference type="AlphaFoldDB" id="A0A9W8I015"/>
<evidence type="ECO:0000313" key="2">
    <source>
        <dbReference type="Proteomes" id="UP001140094"/>
    </source>
</evidence>
<accession>A0A9W8I015</accession>
<reference evidence="1" key="1">
    <citation type="submission" date="2022-07" db="EMBL/GenBank/DDBJ databases">
        <title>Phylogenomic reconstructions and comparative analyses of Kickxellomycotina fungi.</title>
        <authorList>
            <person name="Reynolds N.K."/>
            <person name="Stajich J.E."/>
            <person name="Barry K."/>
            <person name="Grigoriev I.V."/>
            <person name="Crous P."/>
            <person name="Smith M.E."/>
        </authorList>
    </citation>
    <scope>NUCLEOTIDE SEQUENCE</scope>
    <source>
        <strain evidence="1">NRRL 1565</strain>
    </source>
</reference>
<sequence>PQDTPATVTVTALPEDAHYDFNGVVTVTSIVDATTTDTVHVTPQVGQTGNVNMVVVGGGPQYNPITETVTSTQYIDHIVTGPAVTSYVFGTVTATAFAPPNVMVVPFTNVVYQTCTVTEYITDAPTMPMITTAPPLPI</sequence>
<organism evidence="1 2">
    <name type="scientific">Coemansia guatemalensis</name>
    <dbReference type="NCBI Taxonomy" id="2761395"/>
    <lineage>
        <taxon>Eukaryota</taxon>
        <taxon>Fungi</taxon>
        <taxon>Fungi incertae sedis</taxon>
        <taxon>Zoopagomycota</taxon>
        <taxon>Kickxellomycotina</taxon>
        <taxon>Kickxellomycetes</taxon>
        <taxon>Kickxellales</taxon>
        <taxon>Kickxellaceae</taxon>
        <taxon>Coemansia</taxon>
    </lineage>
</organism>
<gene>
    <name evidence="1" type="ORF">H4R20_001086</name>
</gene>
<dbReference type="EMBL" id="JANBUO010000077">
    <property type="protein sequence ID" value="KAJ2807908.1"/>
    <property type="molecule type" value="Genomic_DNA"/>
</dbReference>
<protein>
    <submittedName>
        <fullName evidence="1">Uncharacterized protein</fullName>
    </submittedName>
</protein>